<dbReference type="Proteomes" id="UP000053593">
    <property type="component" value="Unassembled WGS sequence"/>
</dbReference>
<protein>
    <recommendedName>
        <fullName evidence="3">Ubinuclein middle domain-containing protein</fullName>
    </recommendedName>
</protein>
<dbReference type="Pfam" id="PF14075">
    <property type="entry name" value="UBN_AB"/>
    <property type="match status" value="1"/>
</dbReference>
<evidence type="ECO:0000256" key="2">
    <source>
        <dbReference type="SAM" id="MobiDB-lite"/>
    </source>
</evidence>
<evidence type="ECO:0000256" key="1">
    <source>
        <dbReference type="SAM" id="Coils"/>
    </source>
</evidence>
<evidence type="ECO:0000313" key="4">
    <source>
        <dbReference type="EMBL" id="KIK61464.1"/>
    </source>
</evidence>
<dbReference type="HOGENOM" id="CLU_440082_0_0_1"/>
<feature type="region of interest" description="Disordered" evidence="2">
    <location>
        <begin position="590"/>
        <end position="621"/>
    </location>
</feature>
<feature type="compositionally biased region" description="Polar residues" evidence="2">
    <location>
        <begin position="391"/>
        <end position="401"/>
    </location>
</feature>
<gene>
    <name evidence="4" type="ORF">GYMLUDRAFT_997304</name>
</gene>
<feature type="coiled-coil region" evidence="1">
    <location>
        <begin position="214"/>
        <end position="248"/>
    </location>
</feature>
<proteinExistence type="predicted"/>
<keyword evidence="1" id="KW-0175">Coiled coil</keyword>
<sequence length="621" mass="69761">MAQKSQDMFMLDHESWRSDKRNWMLSPSPVHVDIHRGSQENPFMLTSTYEPSFTSTVPYKSESTLPFVSYSSSLGRSTSLSRSRALGVWEDFLQHASTPVAKSGLEWYENGRTCPRLGLGGSTQDELLRAPNFSSQSLDMGPQTQELESLVSSRSQIQNSGQSKTSSTTGINSGASGSQSQRVVDVGAREELKREVQVARTEGRAFESATIAKVGTLSDENADLKEKLEESENDRHTLKRQLREEQSATFRRLEDMLGEKKMGQSSAKDTRHLEQEIEAKFSRLQKILDEVFGLREKTSELERLRINLMHELEETQLACTAHQKENSALMAKLKKVSNAFVTRVNCFSHLDAELKKNEKDILETELDVESSETDATPPKQSLTHSLIERTPSLSPISSEQPVTDEDDALSDGEIVDIARSRLNSPSITGPTDVQYGSMATDQYGDGDESTGMKRKRLKVKVVNKRAVIHLSSFSSQMQDLLQCLKKANASTPWKGGKMPDSLKPLLSQVAIKAIITNEYDEKFFYFVSTIIPLRQSKINKLIKQLVIQDHLKLLKDRQSALLNELQDQIDEEFPKVKKFCKKNIQGKDLDSEEDLERTGSLSPRYPLNESKSNHLGTHLAK</sequence>
<feature type="domain" description="Ubinuclein middle" evidence="3">
    <location>
        <begin position="472"/>
        <end position="578"/>
    </location>
</feature>
<dbReference type="InterPro" id="IPR026947">
    <property type="entry name" value="UBN_middle_dom"/>
</dbReference>
<feature type="compositionally biased region" description="Polar residues" evidence="2">
    <location>
        <begin position="133"/>
        <end position="182"/>
    </location>
</feature>
<evidence type="ECO:0000313" key="5">
    <source>
        <dbReference type="Proteomes" id="UP000053593"/>
    </source>
</evidence>
<feature type="region of interest" description="Disordered" evidence="2">
    <location>
        <begin position="426"/>
        <end position="450"/>
    </location>
</feature>
<accession>A0A0D0CFW2</accession>
<keyword evidence="5" id="KW-1185">Reference proteome</keyword>
<evidence type="ECO:0000259" key="3">
    <source>
        <dbReference type="Pfam" id="PF14075"/>
    </source>
</evidence>
<dbReference type="OrthoDB" id="5576775at2759"/>
<organism evidence="4 5">
    <name type="scientific">Collybiopsis luxurians FD-317 M1</name>
    <dbReference type="NCBI Taxonomy" id="944289"/>
    <lineage>
        <taxon>Eukaryota</taxon>
        <taxon>Fungi</taxon>
        <taxon>Dikarya</taxon>
        <taxon>Basidiomycota</taxon>
        <taxon>Agaricomycotina</taxon>
        <taxon>Agaricomycetes</taxon>
        <taxon>Agaricomycetidae</taxon>
        <taxon>Agaricales</taxon>
        <taxon>Marasmiineae</taxon>
        <taxon>Omphalotaceae</taxon>
        <taxon>Collybiopsis</taxon>
        <taxon>Collybiopsis luxurians</taxon>
    </lineage>
</organism>
<reference evidence="4 5" key="1">
    <citation type="submission" date="2014-04" db="EMBL/GenBank/DDBJ databases">
        <title>Evolutionary Origins and Diversification of the Mycorrhizal Mutualists.</title>
        <authorList>
            <consortium name="DOE Joint Genome Institute"/>
            <consortium name="Mycorrhizal Genomics Consortium"/>
            <person name="Kohler A."/>
            <person name="Kuo A."/>
            <person name="Nagy L.G."/>
            <person name="Floudas D."/>
            <person name="Copeland A."/>
            <person name="Barry K.W."/>
            <person name="Cichocki N."/>
            <person name="Veneault-Fourrey C."/>
            <person name="LaButti K."/>
            <person name="Lindquist E.A."/>
            <person name="Lipzen A."/>
            <person name="Lundell T."/>
            <person name="Morin E."/>
            <person name="Murat C."/>
            <person name="Riley R."/>
            <person name="Ohm R."/>
            <person name="Sun H."/>
            <person name="Tunlid A."/>
            <person name="Henrissat B."/>
            <person name="Grigoriev I.V."/>
            <person name="Hibbett D.S."/>
            <person name="Martin F."/>
        </authorList>
    </citation>
    <scope>NUCLEOTIDE SEQUENCE [LARGE SCALE GENOMIC DNA]</scope>
    <source>
        <strain evidence="4 5">FD-317 M1</strain>
    </source>
</reference>
<dbReference type="AlphaFoldDB" id="A0A0D0CFW2"/>
<dbReference type="EMBL" id="KN834771">
    <property type="protein sequence ID" value="KIK61464.1"/>
    <property type="molecule type" value="Genomic_DNA"/>
</dbReference>
<name>A0A0D0CFW2_9AGAR</name>
<feature type="region of interest" description="Disordered" evidence="2">
    <location>
        <begin position="365"/>
        <end position="407"/>
    </location>
</feature>
<feature type="region of interest" description="Disordered" evidence="2">
    <location>
        <begin position="133"/>
        <end position="184"/>
    </location>
</feature>